<feature type="signal peptide" evidence="1">
    <location>
        <begin position="1"/>
        <end position="31"/>
    </location>
</feature>
<dbReference type="Proteomes" id="UP000646426">
    <property type="component" value="Unassembled WGS sequence"/>
</dbReference>
<evidence type="ECO:0000256" key="1">
    <source>
        <dbReference type="SAM" id="SignalP"/>
    </source>
</evidence>
<proteinExistence type="predicted"/>
<gene>
    <name evidence="2" type="ORF">GCM10007067_25440</name>
</gene>
<accession>A0A918T1V5</accession>
<comment type="caution">
    <text evidence="2">The sequence shown here is derived from an EMBL/GenBank/DDBJ whole genome shotgun (WGS) entry which is preliminary data.</text>
</comment>
<organism evidence="2 3">
    <name type="scientific">Cognatilysobacter bugurensis</name>
    <dbReference type="NCBI Taxonomy" id="543356"/>
    <lineage>
        <taxon>Bacteria</taxon>
        <taxon>Pseudomonadati</taxon>
        <taxon>Pseudomonadota</taxon>
        <taxon>Gammaproteobacteria</taxon>
        <taxon>Lysobacterales</taxon>
        <taxon>Lysobacteraceae</taxon>
        <taxon>Cognatilysobacter</taxon>
    </lineage>
</organism>
<reference evidence="2" key="2">
    <citation type="submission" date="2020-09" db="EMBL/GenBank/DDBJ databases">
        <authorList>
            <person name="Sun Q."/>
            <person name="Kim S."/>
        </authorList>
    </citation>
    <scope>NUCLEOTIDE SEQUENCE</scope>
    <source>
        <strain evidence="2">KCTC 23077</strain>
    </source>
</reference>
<dbReference type="RefSeq" id="WP_189457154.1">
    <property type="nucleotide sequence ID" value="NZ_BMYD01000004.1"/>
</dbReference>
<keyword evidence="1" id="KW-0732">Signal</keyword>
<feature type="chain" id="PRO_5037023348" evidence="1">
    <location>
        <begin position="32"/>
        <end position="177"/>
    </location>
</feature>
<dbReference type="AlphaFoldDB" id="A0A918T1V5"/>
<evidence type="ECO:0000313" key="2">
    <source>
        <dbReference type="EMBL" id="GHA86302.1"/>
    </source>
</evidence>
<name>A0A918T1V5_9GAMM</name>
<protein>
    <submittedName>
        <fullName evidence="2">Uncharacterized protein</fullName>
    </submittedName>
</protein>
<sequence length="177" mass="18715">MSIDWKNETSTVMRAIKSALLLCLLAAPAFAQSVQFKGGAASIGDSVKKLHKVAGKPDQVRPFPGAPATSLHEYSLGERQVNVSVRGGKITGIADNHIVSKPGPAVLTGVDVNGTRIVTGDPLAKLVASAGKPHKIRTFADAPHMSVYEYTFPGREVTVTVTNGKVSGTSELKIRKR</sequence>
<dbReference type="EMBL" id="BMYD01000004">
    <property type="protein sequence ID" value="GHA86302.1"/>
    <property type="molecule type" value="Genomic_DNA"/>
</dbReference>
<reference evidence="2" key="1">
    <citation type="journal article" date="2014" name="Int. J. Syst. Evol. Microbiol.">
        <title>Complete genome sequence of Corynebacterium casei LMG S-19264T (=DSM 44701T), isolated from a smear-ripened cheese.</title>
        <authorList>
            <consortium name="US DOE Joint Genome Institute (JGI-PGF)"/>
            <person name="Walter F."/>
            <person name="Albersmeier A."/>
            <person name="Kalinowski J."/>
            <person name="Ruckert C."/>
        </authorList>
    </citation>
    <scope>NUCLEOTIDE SEQUENCE</scope>
    <source>
        <strain evidence="2">KCTC 23077</strain>
    </source>
</reference>
<evidence type="ECO:0000313" key="3">
    <source>
        <dbReference type="Proteomes" id="UP000646426"/>
    </source>
</evidence>
<keyword evidence="3" id="KW-1185">Reference proteome</keyword>